<evidence type="ECO:0000313" key="3">
    <source>
        <dbReference type="Proteomes" id="UP001295794"/>
    </source>
</evidence>
<proteinExistence type="predicted"/>
<gene>
    <name evidence="2" type="ORF">MYCIT1_LOCUS14023</name>
</gene>
<comment type="caution">
    <text evidence="2">The sequence shown here is derived from an EMBL/GenBank/DDBJ whole genome shotgun (WGS) entry which is preliminary data.</text>
</comment>
<evidence type="ECO:0000313" key="2">
    <source>
        <dbReference type="EMBL" id="CAK5269929.1"/>
    </source>
</evidence>
<accession>A0AAD2H841</accession>
<feature type="region of interest" description="Disordered" evidence="1">
    <location>
        <begin position="28"/>
        <end position="99"/>
    </location>
</feature>
<name>A0AAD2H841_9AGAR</name>
<dbReference type="EMBL" id="CAVNYO010000158">
    <property type="protein sequence ID" value="CAK5269929.1"/>
    <property type="molecule type" value="Genomic_DNA"/>
</dbReference>
<dbReference type="AlphaFoldDB" id="A0AAD2H841"/>
<feature type="non-terminal residue" evidence="2">
    <location>
        <position position="1"/>
    </location>
</feature>
<dbReference type="Proteomes" id="UP001295794">
    <property type="component" value="Unassembled WGS sequence"/>
</dbReference>
<protein>
    <submittedName>
        <fullName evidence="2">Uncharacterized protein</fullName>
    </submittedName>
</protein>
<reference evidence="2" key="1">
    <citation type="submission" date="2023-11" db="EMBL/GenBank/DDBJ databases">
        <authorList>
            <person name="De Vega J J."/>
            <person name="De Vega J J."/>
        </authorList>
    </citation>
    <scope>NUCLEOTIDE SEQUENCE</scope>
</reference>
<sequence length="99" mass="10626">APQTCLSHGGVRVPTIFGAERLRSLTREPIASPAMEQEERGKGNICVRPDTTGGSTTGGRVHTVNAVVSSSPASLQDDAESTDTPCPSPYRPLRYRRFD</sequence>
<organism evidence="2 3">
    <name type="scientific">Mycena citricolor</name>
    <dbReference type="NCBI Taxonomy" id="2018698"/>
    <lineage>
        <taxon>Eukaryota</taxon>
        <taxon>Fungi</taxon>
        <taxon>Dikarya</taxon>
        <taxon>Basidiomycota</taxon>
        <taxon>Agaricomycotina</taxon>
        <taxon>Agaricomycetes</taxon>
        <taxon>Agaricomycetidae</taxon>
        <taxon>Agaricales</taxon>
        <taxon>Marasmiineae</taxon>
        <taxon>Mycenaceae</taxon>
        <taxon>Mycena</taxon>
    </lineage>
</organism>
<evidence type="ECO:0000256" key="1">
    <source>
        <dbReference type="SAM" id="MobiDB-lite"/>
    </source>
</evidence>
<keyword evidence="3" id="KW-1185">Reference proteome</keyword>